<dbReference type="Gene3D" id="3.40.710.10">
    <property type="entry name" value="DD-peptidase/beta-lactamase superfamily"/>
    <property type="match status" value="1"/>
</dbReference>
<evidence type="ECO:0000259" key="9">
    <source>
        <dbReference type="Pfam" id="PF17959"/>
    </source>
</evidence>
<keyword evidence="6" id="KW-0040">ANK repeat</keyword>
<feature type="domain" description="Glutaminase EF-hand" evidence="9">
    <location>
        <begin position="72"/>
        <end position="162"/>
    </location>
</feature>
<dbReference type="NCBIfam" id="TIGR03814">
    <property type="entry name" value="Gln_ase"/>
    <property type="match status" value="1"/>
</dbReference>
<evidence type="ECO:0000256" key="2">
    <source>
        <dbReference type="ARBA" id="ARBA00011881"/>
    </source>
</evidence>
<dbReference type="Pfam" id="PF17959">
    <property type="entry name" value="EF-hand_14"/>
    <property type="match status" value="1"/>
</dbReference>
<evidence type="ECO:0000256" key="5">
    <source>
        <dbReference type="ARBA" id="ARBA00022801"/>
    </source>
</evidence>
<dbReference type="InterPro" id="IPR041541">
    <property type="entry name" value="Glutaminase_EF-hand"/>
</dbReference>
<keyword evidence="4" id="KW-0677">Repeat</keyword>
<dbReference type="SUPFAM" id="SSF48403">
    <property type="entry name" value="Ankyrin repeat"/>
    <property type="match status" value="1"/>
</dbReference>
<gene>
    <name evidence="10" type="ORF">TR86990</name>
</gene>
<evidence type="ECO:0000313" key="10">
    <source>
        <dbReference type="EMBL" id="JAP40924.1"/>
    </source>
</evidence>
<dbReference type="FunFam" id="1.25.40.20:FF:000069">
    <property type="entry name" value="Glutaminase, isoform E"/>
    <property type="match status" value="1"/>
</dbReference>
<dbReference type="EMBL" id="GEEE01022301">
    <property type="protein sequence ID" value="JAP40924.1"/>
    <property type="molecule type" value="Transcribed_RNA"/>
</dbReference>
<organism evidence="10">
    <name type="scientific">Schistocephalus solidus</name>
    <name type="common">Tapeworm</name>
    <dbReference type="NCBI Taxonomy" id="70667"/>
    <lineage>
        <taxon>Eukaryota</taxon>
        <taxon>Metazoa</taxon>
        <taxon>Spiralia</taxon>
        <taxon>Lophotrochozoa</taxon>
        <taxon>Platyhelminthes</taxon>
        <taxon>Cestoda</taxon>
        <taxon>Eucestoda</taxon>
        <taxon>Diphyllobothriidea</taxon>
        <taxon>Diphyllobothriidae</taxon>
        <taxon>Schistocephalus</taxon>
    </lineage>
</organism>
<keyword evidence="5" id="KW-0378">Hydrolase</keyword>
<sequence length="588" mass="66012">MIRIFRASRSFQRPCSESLKRNWSSHLRSFLLNSQIAYVSRFQLGTIAKWKEQLGGSRLEVFPNLQRGELANSFFESIKDHETNLVDSSALLGMISKAGIAYTDPRLSSFMAALRNISNSRREPEHTDTLHGLKMDKEEFFRVTQGDLSMLLRVAVNDFCIPDFPAFKERIKQLYEQCSGCHQGHVANYIPQLAKVDPDLWAVSICTVDGQRVSYGDSTSPFTLQSASKPLSYALALTELGSEEVHKYVGYEPSGVPFNQISLNSKNRPHNPLINSGAIAVASLLQMNLSRPERFVYVHDKFSELAGRESLGFNNAVYLSERATADRNYAIAYYMRENGCFPQNSELDATMDLYFQMCSLESTCEAAAVIYGTLANGGINPLTGERILSTEAVRDTLSVMHSCGMYDYSGQFAFRVGLPAKSGVSGLIVLVIPNLMGIALWSPRINHQGNSVRGIHFCEKLIQNYVFHNYESQLHHRSKVDPRKQNLEDKTHAVVNLLFAASNNDVNALRRCMLAGYDLNMADYDGRTGLHVAASVGAFESVRFFLEVARVNPEPKDRWGHSPQSEAKLFGHHAICDYFERLHEKNEK</sequence>
<comment type="subunit">
    <text evidence="2">Homotetramer.</text>
</comment>
<proteinExistence type="inferred from homology"/>
<reference evidence="10" key="1">
    <citation type="submission" date="2016-01" db="EMBL/GenBank/DDBJ databases">
        <title>Reference transcriptome for the parasite Schistocephalus solidus: insights into the molecular evolution of parasitism.</title>
        <authorList>
            <person name="Hebert F.O."/>
            <person name="Grambauer S."/>
            <person name="Barber I."/>
            <person name="Landry C.R."/>
            <person name="Aubin-Horth N."/>
        </authorList>
    </citation>
    <scope>NUCLEOTIDE SEQUENCE</scope>
</reference>
<dbReference type="SUPFAM" id="SSF56601">
    <property type="entry name" value="beta-lactamase/transpeptidase-like"/>
    <property type="match status" value="1"/>
</dbReference>
<evidence type="ECO:0000256" key="6">
    <source>
        <dbReference type="ARBA" id="ARBA00023043"/>
    </source>
</evidence>
<evidence type="ECO:0000256" key="3">
    <source>
        <dbReference type="ARBA" id="ARBA00012918"/>
    </source>
</evidence>
<dbReference type="AlphaFoldDB" id="A0A0X3NLV8"/>
<dbReference type="GO" id="GO:0006543">
    <property type="term" value="P:L-glutamine catabolic process"/>
    <property type="evidence" value="ECO:0007669"/>
    <property type="project" value="TreeGrafter"/>
</dbReference>
<dbReference type="InterPro" id="IPR012338">
    <property type="entry name" value="Beta-lactam/transpept-like"/>
</dbReference>
<protein>
    <recommendedName>
        <fullName evidence="3">glutaminase</fullName>
        <ecNumber evidence="3">3.5.1.2</ecNumber>
    </recommendedName>
    <alternativeName>
        <fullName evidence="8">L-glutamine amidohydrolase</fullName>
    </alternativeName>
</protein>
<comment type="catalytic activity">
    <reaction evidence="7">
        <text>L-glutamine + H2O = L-glutamate + NH4(+)</text>
        <dbReference type="Rhea" id="RHEA:15889"/>
        <dbReference type="ChEBI" id="CHEBI:15377"/>
        <dbReference type="ChEBI" id="CHEBI:28938"/>
        <dbReference type="ChEBI" id="CHEBI:29985"/>
        <dbReference type="ChEBI" id="CHEBI:58359"/>
        <dbReference type="EC" id="3.5.1.2"/>
    </reaction>
</comment>
<dbReference type="InterPro" id="IPR015868">
    <property type="entry name" value="Glutaminase"/>
</dbReference>
<dbReference type="HAMAP" id="MF_00313">
    <property type="entry name" value="Glutaminase"/>
    <property type="match status" value="1"/>
</dbReference>
<dbReference type="Pfam" id="PF12796">
    <property type="entry name" value="Ank_2"/>
    <property type="match status" value="1"/>
</dbReference>
<accession>A0A0X3NLV8</accession>
<dbReference type="Gene3D" id="1.10.238.210">
    <property type="match status" value="1"/>
</dbReference>
<dbReference type="EC" id="3.5.1.2" evidence="3"/>
<dbReference type="Pfam" id="PF04960">
    <property type="entry name" value="Glutaminase"/>
    <property type="match status" value="1"/>
</dbReference>
<dbReference type="PANTHER" id="PTHR12544:SF29">
    <property type="entry name" value="GLUTAMINASE"/>
    <property type="match status" value="1"/>
</dbReference>
<dbReference type="InterPro" id="IPR002110">
    <property type="entry name" value="Ankyrin_rpt"/>
</dbReference>
<dbReference type="InterPro" id="IPR036770">
    <property type="entry name" value="Ankyrin_rpt-contain_sf"/>
</dbReference>
<evidence type="ECO:0000256" key="4">
    <source>
        <dbReference type="ARBA" id="ARBA00022737"/>
    </source>
</evidence>
<dbReference type="PANTHER" id="PTHR12544">
    <property type="entry name" value="GLUTAMINASE"/>
    <property type="match status" value="1"/>
</dbReference>
<evidence type="ECO:0000256" key="8">
    <source>
        <dbReference type="ARBA" id="ARBA00077251"/>
    </source>
</evidence>
<dbReference type="GO" id="GO:0004359">
    <property type="term" value="F:glutaminase activity"/>
    <property type="evidence" value="ECO:0007669"/>
    <property type="project" value="UniProtKB-EC"/>
</dbReference>
<evidence type="ECO:0000256" key="7">
    <source>
        <dbReference type="ARBA" id="ARBA00049534"/>
    </source>
</evidence>
<comment type="similarity">
    <text evidence="1">Belongs to the glutaminase family.</text>
</comment>
<dbReference type="Gene3D" id="1.25.40.20">
    <property type="entry name" value="Ankyrin repeat-containing domain"/>
    <property type="match status" value="1"/>
</dbReference>
<evidence type="ECO:0000256" key="1">
    <source>
        <dbReference type="ARBA" id="ARBA00011076"/>
    </source>
</evidence>
<dbReference type="GO" id="GO:0006537">
    <property type="term" value="P:glutamate biosynthetic process"/>
    <property type="evidence" value="ECO:0007669"/>
    <property type="project" value="TreeGrafter"/>
</dbReference>
<dbReference type="FunFam" id="3.40.710.10:FF:000008">
    <property type="entry name" value="Glutaminase, isoform E"/>
    <property type="match status" value="1"/>
</dbReference>
<name>A0A0X3NLV8_SCHSO</name>